<name>A0A7X0ZVQ7_9LIST</name>
<organism evidence="2 3">
    <name type="scientific">Listeria booriae</name>
    <dbReference type="NCBI Taxonomy" id="1552123"/>
    <lineage>
        <taxon>Bacteria</taxon>
        <taxon>Bacillati</taxon>
        <taxon>Bacillota</taxon>
        <taxon>Bacilli</taxon>
        <taxon>Bacillales</taxon>
        <taxon>Listeriaceae</taxon>
        <taxon>Listeria</taxon>
    </lineage>
</organism>
<feature type="transmembrane region" description="Helical" evidence="1">
    <location>
        <begin position="37"/>
        <end position="57"/>
    </location>
</feature>
<keyword evidence="1" id="KW-1133">Transmembrane helix</keyword>
<dbReference type="RefSeq" id="WP_185641897.1">
    <property type="nucleotide sequence ID" value="NZ_JAASWV010000009.1"/>
</dbReference>
<feature type="transmembrane region" description="Helical" evidence="1">
    <location>
        <begin position="111"/>
        <end position="129"/>
    </location>
</feature>
<reference evidence="2 3" key="1">
    <citation type="submission" date="2020-03" db="EMBL/GenBank/DDBJ databases">
        <title>Soil Listeria distribution.</title>
        <authorList>
            <person name="Liao J."/>
            <person name="Wiedmann M."/>
        </authorList>
    </citation>
    <scope>NUCLEOTIDE SEQUENCE [LARGE SCALE GENOMIC DNA]</scope>
    <source>
        <strain evidence="2 3">FSL L7-0039</strain>
    </source>
</reference>
<sequence>MTSLSKKRLIEFSGVAIIALLSLFSFIFISLHDREPGYELLPLLPLLYLFAASFVYVRSLVYDFKMFNLVFIALSFMRYVVLPFFIVYAGYYGGRSPIPPTAHSYNLALQLMLYELVIVTIAIAIFDAIRKKRKKQHPLSEKSLTRSPSTFFYVLFAIVAILGVVIMPGALNSISFLVPSDRVVGVLQTLSLPSYFALYMFMIAKQLVALLLIWLCFEKYKSQGQVYYVYVAIAVMVLNISIFAGTNRTDIILCTITSLFVFKKLFPDHFKKAAILIVSIVTFVVVLIASVRQIVSVSGDLSQLIDFTDTMQVYLGGPYNVAMAIEMKNMFPEAGHLSVLFYDIFRPMIGVNIFIKDLPIDFSVLYFNERYFFKDNVSQILPMIGQGNLYFGYLFAPLLSVSFVALAYFFQAQMERVGNIELVYFLTISTARIGFLMGQNTMNLVNDISYNLVLFLIIYFLNQKIIYKRRQRSTIYYE</sequence>
<evidence type="ECO:0000313" key="3">
    <source>
        <dbReference type="Proteomes" id="UP000565628"/>
    </source>
</evidence>
<feature type="transmembrane region" description="Helical" evidence="1">
    <location>
        <begin position="150"/>
        <end position="176"/>
    </location>
</feature>
<comment type="caution">
    <text evidence="2">The sequence shown here is derived from an EMBL/GenBank/DDBJ whole genome shotgun (WGS) entry which is preliminary data.</text>
</comment>
<keyword evidence="1" id="KW-0472">Membrane</keyword>
<dbReference type="EMBL" id="JAASWV010000009">
    <property type="protein sequence ID" value="MBC2310790.1"/>
    <property type="molecule type" value="Genomic_DNA"/>
</dbReference>
<evidence type="ECO:0000313" key="2">
    <source>
        <dbReference type="EMBL" id="MBC2310790.1"/>
    </source>
</evidence>
<feature type="transmembrane region" description="Helical" evidence="1">
    <location>
        <begin position="390"/>
        <end position="410"/>
    </location>
</feature>
<evidence type="ECO:0008006" key="4">
    <source>
        <dbReference type="Google" id="ProtNLM"/>
    </source>
</evidence>
<gene>
    <name evidence="2" type="ORF">HCJ81_07800</name>
</gene>
<dbReference type="AlphaFoldDB" id="A0A7X0ZVQ7"/>
<feature type="transmembrane region" description="Helical" evidence="1">
    <location>
        <begin position="422"/>
        <end position="442"/>
    </location>
</feature>
<dbReference type="Proteomes" id="UP000565628">
    <property type="component" value="Unassembled WGS sequence"/>
</dbReference>
<feature type="transmembrane region" description="Helical" evidence="1">
    <location>
        <begin position="12"/>
        <end position="31"/>
    </location>
</feature>
<feature type="transmembrane region" description="Helical" evidence="1">
    <location>
        <begin position="273"/>
        <end position="295"/>
    </location>
</feature>
<accession>A0A7X0ZVQ7</accession>
<feature type="transmembrane region" description="Helical" evidence="1">
    <location>
        <begin position="250"/>
        <end position="266"/>
    </location>
</feature>
<proteinExistence type="predicted"/>
<evidence type="ECO:0000256" key="1">
    <source>
        <dbReference type="SAM" id="Phobius"/>
    </source>
</evidence>
<keyword evidence="1" id="KW-0812">Transmembrane</keyword>
<feature type="transmembrane region" description="Helical" evidence="1">
    <location>
        <begin position="448"/>
        <end position="467"/>
    </location>
</feature>
<feature type="transmembrane region" description="Helical" evidence="1">
    <location>
        <begin position="196"/>
        <end position="215"/>
    </location>
</feature>
<feature type="transmembrane region" description="Helical" evidence="1">
    <location>
        <begin position="227"/>
        <end position="244"/>
    </location>
</feature>
<feature type="transmembrane region" description="Helical" evidence="1">
    <location>
        <begin position="69"/>
        <end position="91"/>
    </location>
</feature>
<protein>
    <recommendedName>
        <fullName evidence="4">Capsular biosynthesis protein</fullName>
    </recommendedName>
</protein>